<organism evidence="12 13">
    <name type="scientific">Leifsonia tongyongensis</name>
    <dbReference type="NCBI Taxonomy" id="1268043"/>
    <lineage>
        <taxon>Bacteria</taxon>
        <taxon>Bacillati</taxon>
        <taxon>Actinomycetota</taxon>
        <taxon>Actinomycetes</taxon>
        <taxon>Micrococcales</taxon>
        <taxon>Microbacteriaceae</taxon>
        <taxon>Leifsonia</taxon>
    </lineage>
</organism>
<dbReference type="Gene3D" id="1.10.3810.10">
    <property type="entry name" value="Biosynthetic peptidoglycan transglycosylase-like"/>
    <property type="match status" value="1"/>
</dbReference>
<dbReference type="SUPFAM" id="SSF56601">
    <property type="entry name" value="beta-lactamase/transpeptidase-like"/>
    <property type="match status" value="1"/>
</dbReference>
<keyword evidence="1" id="KW-0121">Carboxypeptidase</keyword>
<dbReference type="InterPro" id="IPR001264">
    <property type="entry name" value="Glyco_trans_51"/>
</dbReference>
<evidence type="ECO:0000313" key="13">
    <source>
        <dbReference type="Proteomes" id="UP000474967"/>
    </source>
</evidence>
<evidence type="ECO:0000256" key="1">
    <source>
        <dbReference type="ARBA" id="ARBA00022645"/>
    </source>
</evidence>
<gene>
    <name evidence="12" type="ORF">G3T36_08775</name>
</gene>
<dbReference type="Pfam" id="PF00912">
    <property type="entry name" value="Transgly"/>
    <property type="match status" value="1"/>
</dbReference>
<feature type="compositionally biased region" description="Polar residues" evidence="9">
    <location>
        <begin position="867"/>
        <end position="879"/>
    </location>
</feature>
<keyword evidence="4" id="KW-0808">Transferase</keyword>
<reference evidence="12 13" key="1">
    <citation type="journal article" date="2014" name="J. Microbiol.">
        <title>Diaminobutyricibacter tongyongensis gen. nov., sp. nov. and Homoserinibacter gongjuensis gen. nov., sp. nov. belong to the family Microbacteriaceae.</title>
        <authorList>
            <person name="Kim S.J."/>
            <person name="Ahn J.H."/>
            <person name="Weon H.Y."/>
            <person name="Hamada M."/>
            <person name="Suzuki K."/>
            <person name="Kwon S.W."/>
        </authorList>
    </citation>
    <scope>NUCLEOTIDE SEQUENCE [LARGE SCALE GENOMIC DNA]</scope>
    <source>
        <strain evidence="12 13">NBRC 108724</strain>
    </source>
</reference>
<evidence type="ECO:0000259" key="11">
    <source>
        <dbReference type="PROSITE" id="PS51178"/>
    </source>
</evidence>
<dbReference type="EMBL" id="JAAGWY010000002">
    <property type="protein sequence ID" value="NEN05967.1"/>
    <property type="molecule type" value="Genomic_DNA"/>
</dbReference>
<feature type="domain" description="PASTA" evidence="11">
    <location>
        <begin position="741"/>
        <end position="807"/>
    </location>
</feature>
<comment type="catalytic activity">
    <reaction evidence="8">
        <text>[GlcNAc-(1-&gt;4)-Mur2Ac(oyl-L-Ala-gamma-D-Glu-L-Lys-D-Ala-D-Ala)](n)-di-trans,octa-cis-undecaprenyl diphosphate + beta-D-GlcNAc-(1-&gt;4)-Mur2Ac(oyl-L-Ala-gamma-D-Glu-L-Lys-D-Ala-D-Ala)-di-trans,octa-cis-undecaprenyl diphosphate = [GlcNAc-(1-&gt;4)-Mur2Ac(oyl-L-Ala-gamma-D-Glu-L-Lys-D-Ala-D-Ala)](n+1)-di-trans,octa-cis-undecaprenyl diphosphate + di-trans,octa-cis-undecaprenyl diphosphate + H(+)</text>
        <dbReference type="Rhea" id="RHEA:23708"/>
        <dbReference type="Rhea" id="RHEA-COMP:9602"/>
        <dbReference type="Rhea" id="RHEA-COMP:9603"/>
        <dbReference type="ChEBI" id="CHEBI:15378"/>
        <dbReference type="ChEBI" id="CHEBI:58405"/>
        <dbReference type="ChEBI" id="CHEBI:60033"/>
        <dbReference type="ChEBI" id="CHEBI:78435"/>
        <dbReference type="EC" id="2.4.99.28"/>
    </reaction>
</comment>
<keyword evidence="10" id="KW-0472">Membrane</keyword>
<evidence type="ECO:0000256" key="7">
    <source>
        <dbReference type="ARBA" id="ARBA00034000"/>
    </source>
</evidence>
<dbReference type="InterPro" id="IPR023346">
    <property type="entry name" value="Lysozyme-like_dom_sf"/>
</dbReference>
<evidence type="ECO:0000256" key="8">
    <source>
        <dbReference type="ARBA" id="ARBA00049902"/>
    </source>
</evidence>
<dbReference type="GO" id="GO:0006508">
    <property type="term" value="P:proteolysis"/>
    <property type="evidence" value="ECO:0007669"/>
    <property type="project" value="UniProtKB-KW"/>
</dbReference>
<keyword evidence="3" id="KW-0328">Glycosyltransferase</keyword>
<feature type="domain" description="PASTA" evidence="11">
    <location>
        <begin position="814"/>
        <end position="879"/>
    </location>
</feature>
<dbReference type="CDD" id="cd06577">
    <property type="entry name" value="PASTA_pknB"/>
    <property type="match status" value="1"/>
</dbReference>
<keyword evidence="10" id="KW-0812">Transmembrane</keyword>
<comment type="caution">
    <text evidence="12">The sequence shown here is derived from an EMBL/GenBank/DDBJ whole genome shotgun (WGS) entry which is preliminary data.</text>
</comment>
<feature type="region of interest" description="Disordered" evidence="9">
    <location>
        <begin position="771"/>
        <end position="818"/>
    </location>
</feature>
<dbReference type="Pfam" id="PF00905">
    <property type="entry name" value="Transpeptidase"/>
    <property type="match status" value="1"/>
</dbReference>
<dbReference type="Gene3D" id="3.30.10.20">
    <property type="match status" value="2"/>
</dbReference>
<dbReference type="SMART" id="SM00740">
    <property type="entry name" value="PASTA"/>
    <property type="match status" value="2"/>
</dbReference>
<dbReference type="GO" id="GO:0008955">
    <property type="term" value="F:peptidoglycan glycosyltransferase activity"/>
    <property type="evidence" value="ECO:0007669"/>
    <property type="project" value="UniProtKB-EC"/>
</dbReference>
<keyword evidence="13" id="KW-1185">Reference proteome</keyword>
<comment type="catalytic activity">
    <reaction evidence="7">
        <text>Preferential cleavage: (Ac)2-L-Lys-D-Ala-|-D-Ala. Also transpeptidation of peptidyl-alanyl moieties that are N-acyl substituents of D-alanine.</text>
        <dbReference type="EC" id="3.4.16.4"/>
    </reaction>
</comment>
<dbReference type="GO" id="GO:0009252">
    <property type="term" value="P:peptidoglycan biosynthetic process"/>
    <property type="evidence" value="ECO:0007669"/>
    <property type="project" value="TreeGrafter"/>
</dbReference>
<dbReference type="PROSITE" id="PS51178">
    <property type="entry name" value="PASTA"/>
    <property type="match status" value="2"/>
</dbReference>
<evidence type="ECO:0000256" key="3">
    <source>
        <dbReference type="ARBA" id="ARBA00022676"/>
    </source>
</evidence>
<evidence type="ECO:0000256" key="5">
    <source>
        <dbReference type="ARBA" id="ARBA00022801"/>
    </source>
</evidence>
<dbReference type="Gene3D" id="3.40.710.10">
    <property type="entry name" value="DD-peptidase/beta-lactamase superfamily"/>
    <property type="match status" value="1"/>
</dbReference>
<evidence type="ECO:0000256" key="6">
    <source>
        <dbReference type="ARBA" id="ARBA00023268"/>
    </source>
</evidence>
<evidence type="ECO:0000256" key="4">
    <source>
        <dbReference type="ARBA" id="ARBA00022679"/>
    </source>
</evidence>
<feature type="transmembrane region" description="Helical" evidence="10">
    <location>
        <begin position="47"/>
        <end position="71"/>
    </location>
</feature>
<dbReference type="GO" id="GO:0008658">
    <property type="term" value="F:penicillin binding"/>
    <property type="evidence" value="ECO:0007669"/>
    <property type="project" value="InterPro"/>
</dbReference>
<sequence length="879" mass="91033">MHVNQWDGGTVDIPPLSFPRDRMADLRRRLEPLRHYEITPAKTRLGVFAQIGVACLMAAVLVAAVMLPGLLGVGAAASAGINGFNELPSSLKIAPFAQNSAIYAKKGGVEVPIASFYAQDRVNVTWNAVAQTVKDATIAAEDPRFYAEGAVDILGTVRGALSTVAGGSVQGGSSITQQYVKNVEVQQCDALTDAKAVQACYQSAAGVTLQRKVQEMRYAVGLEKVYSKNQILMGYLNVVGFGGQIYGIESAAHYYFGISASQLSLVQAATLVAILNNPSNLRIDQPKNAANGAANGYKLTKERRDYVLDRMYVNHKITAAERTAAKATPVKPTITPTTSGCATAAQYNAAFFCDYVRDVVLNDPAFGATSADRWGTLNRGGLKIYTTLNLDLQAVAQKSLSSYIPASAQGIDLGASNVSTETGTGRILTMVENRSFNNTDQAVPGTTAVNYNTDEAYGGSQGFQTGSTFKAFDLAAWLQAGHSLYESIDATHYDFPTSDFTNTCANIAGPDWQVSNDEGSAGYLSVMSATAQSVNTAFAMMATKIDLCSILNAAKGLDVHPASPNNPLNSFPSMVLGTNYLSPLTMATAYAGIANGGVVCTPVAIDRVINADGSARAVTPSKCTQGIAPNIAAGVSYALEGVLRGGGTAASANPGDGVPIMGKTGTTDNSLQNWLVTSTSKVSTATWVGNVSGSTPLRSLNFNGVGGGNVKFEIARPILQAINAAYGGAPFTQPSDAQLYGTQVTVPDVSGQTPQAAQSELQNLGLTVTIDPNQVDSSQPAGQVDSTNPSAGSRVSSGDSITIEVSNGSGAQTATPGTIPTGLVGQSVANAQSALAAAGFTNVTVKGAGRNDPNAIVTSVNPGEGSQAPTDTPVKLSTG</sequence>
<proteinExistence type="predicted"/>
<protein>
    <submittedName>
        <fullName evidence="12">PASTA domain-containing protein</fullName>
    </submittedName>
</protein>
<dbReference type="InterPro" id="IPR001460">
    <property type="entry name" value="PCN-bd_Tpept"/>
</dbReference>
<keyword evidence="10" id="KW-1133">Transmembrane helix</keyword>
<feature type="region of interest" description="Disordered" evidence="9">
    <location>
        <begin position="845"/>
        <end position="879"/>
    </location>
</feature>
<dbReference type="GO" id="GO:0009002">
    <property type="term" value="F:serine-type D-Ala-D-Ala carboxypeptidase activity"/>
    <property type="evidence" value="ECO:0007669"/>
    <property type="project" value="UniProtKB-EC"/>
</dbReference>
<evidence type="ECO:0000256" key="2">
    <source>
        <dbReference type="ARBA" id="ARBA00022670"/>
    </source>
</evidence>
<dbReference type="GO" id="GO:0030288">
    <property type="term" value="C:outer membrane-bounded periplasmic space"/>
    <property type="evidence" value="ECO:0007669"/>
    <property type="project" value="TreeGrafter"/>
</dbReference>
<evidence type="ECO:0000256" key="10">
    <source>
        <dbReference type="SAM" id="Phobius"/>
    </source>
</evidence>
<keyword evidence="6" id="KW-0511">Multifunctional enzyme</keyword>
<evidence type="ECO:0000256" key="9">
    <source>
        <dbReference type="SAM" id="MobiDB-lite"/>
    </source>
</evidence>
<keyword evidence="5" id="KW-0378">Hydrolase</keyword>
<dbReference type="InterPro" id="IPR050396">
    <property type="entry name" value="Glycosyltr_51/Transpeptidase"/>
</dbReference>
<name>A0A6L9XXM4_9MICO</name>
<dbReference type="Proteomes" id="UP000474967">
    <property type="component" value="Unassembled WGS sequence"/>
</dbReference>
<dbReference type="InterPro" id="IPR005543">
    <property type="entry name" value="PASTA_dom"/>
</dbReference>
<keyword evidence="2" id="KW-0645">Protease</keyword>
<dbReference type="InterPro" id="IPR012338">
    <property type="entry name" value="Beta-lactam/transpept-like"/>
</dbReference>
<dbReference type="PANTHER" id="PTHR32282">
    <property type="entry name" value="BINDING PROTEIN TRANSPEPTIDASE, PUTATIVE-RELATED"/>
    <property type="match status" value="1"/>
</dbReference>
<dbReference type="SUPFAM" id="SSF53955">
    <property type="entry name" value="Lysozyme-like"/>
    <property type="match status" value="1"/>
</dbReference>
<dbReference type="AlphaFoldDB" id="A0A6L9XXM4"/>
<evidence type="ECO:0000313" key="12">
    <source>
        <dbReference type="EMBL" id="NEN05967.1"/>
    </source>
</evidence>
<dbReference type="Pfam" id="PF03793">
    <property type="entry name" value="PASTA"/>
    <property type="match status" value="2"/>
</dbReference>
<accession>A0A6L9XXM4</accession>
<dbReference type="PANTHER" id="PTHR32282:SF33">
    <property type="entry name" value="PEPTIDOGLYCAN GLYCOSYLTRANSFERASE"/>
    <property type="match status" value="1"/>
</dbReference>
<dbReference type="InterPro" id="IPR036950">
    <property type="entry name" value="PBP_transglycosylase"/>
</dbReference>